<evidence type="ECO:0000256" key="5">
    <source>
        <dbReference type="PIRSR" id="PIRSR606118-50"/>
    </source>
</evidence>
<evidence type="ECO:0000313" key="8">
    <source>
        <dbReference type="EMBL" id="KJD46700.1"/>
    </source>
</evidence>
<reference evidence="8 9" key="1">
    <citation type="submission" date="2014-11" db="EMBL/GenBank/DDBJ databases">
        <title>Draft Genome Sequences of Paenibacillus polymyxa NRRL B-30509 and Paenibacillus terrae NRRL B-30644, Strains from a Poultry Environment that Produce Tridecaptin A and Paenicidins.</title>
        <authorList>
            <person name="van Belkum M.J."/>
            <person name="Lohans C.T."/>
            <person name="Vederas J.C."/>
        </authorList>
    </citation>
    <scope>NUCLEOTIDE SEQUENCE [LARGE SCALE GENOMIC DNA]</scope>
    <source>
        <strain evidence="8 9">NRRL B-30644</strain>
    </source>
</reference>
<proteinExistence type="inferred from homology"/>
<evidence type="ECO:0000259" key="7">
    <source>
        <dbReference type="PROSITE" id="PS51736"/>
    </source>
</evidence>
<evidence type="ECO:0000256" key="3">
    <source>
        <dbReference type="ARBA" id="ARBA00023125"/>
    </source>
</evidence>
<dbReference type="GO" id="GO:0000150">
    <property type="term" value="F:DNA strand exchange activity"/>
    <property type="evidence" value="ECO:0007669"/>
    <property type="project" value="InterPro"/>
</dbReference>
<dbReference type="PANTHER" id="PTHR30461:SF26">
    <property type="entry name" value="RESOLVASE HOMOLOG YNEB"/>
    <property type="match status" value="1"/>
</dbReference>
<dbReference type="OrthoDB" id="9797501at2"/>
<dbReference type="SMART" id="SM00857">
    <property type="entry name" value="Resolvase"/>
    <property type="match status" value="1"/>
</dbReference>
<protein>
    <submittedName>
        <fullName evidence="8">DNA recombinase</fullName>
    </submittedName>
</protein>
<dbReference type="InterPro" id="IPR006119">
    <property type="entry name" value="Resolv_N"/>
</dbReference>
<dbReference type="PATRIC" id="fig|159743.3.peg.1175"/>
<dbReference type="CDD" id="cd03768">
    <property type="entry name" value="SR_ResInv"/>
    <property type="match status" value="1"/>
</dbReference>
<dbReference type="GO" id="GO:0015074">
    <property type="term" value="P:DNA integration"/>
    <property type="evidence" value="ECO:0007669"/>
    <property type="project" value="UniProtKB-KW"/>
</dbReference>
<dbReference type="InterPro" id="IPR036162">
    <property type="entry name" value="Resolvase-like_N_sf"/>
</dbReference>
<dbReference type="SUPFAM" id="SSF53041">
    <property type="entry name" value="Resolvase-like"/>
    <property type="match status" value="1"/>
</dbReference>
<name>A0A0D7X5N3_9BACL</name>
<keyword evidence="4" id="KW-0233">DNA recombination</keyword>
<keyword evidence="9" id="KW-1185">Reference proteome</keyword>
<gene>
    <name evidence="8" type="ORF">QD47_05455</name>
</gene>
<dbReference type="InterPro" id="IPR050639">
    <property type="entry name" value="SSR_resolvase"/>
</dbReference>
<organism evidence="8 9">
    <name type="scientific">Paenibacillus terrae</name>
    <dbReference type="NCBI Taxonomy" id="159743"/>
    <lineage>
        <taxon>Bacteria</taxon>
        <taxon>Bacillati</taxon>
        <taxon>Bacillota</taxon>
        <taxon>Bacilli</taxon>
        <taxon>Bacillales</taxon>
        <taxon>Paenibacillaceae</taxon>
        <taxon>Paenibacillus</taxon>
    </lineage>
</organism>
<feature type="domain" description="Resolvase/invertase-type recombinase catalytic" evidence="7">
    <location>
        <begin position="5"/>
        <end position="149"/>
    </location>
</feature>
<accession>A0A0D7X5N3</accession>
<evidence type="ECO:0000313" key="9">
    <source>
        <dbReference type="Proteomes" id="UP000032534"/>
    </source>
</evidence>
<comment type="caution">
    <text evidence="8">The sequence shown here is derived from an EMBL/GenBank/DDBJ whole genome shotgun (WGS) entry which is preliminary data.</text>
</comment>
<dbReference type="PANTHER" id="PTHR30461">
    <property type="entry name" value="DNA-INVERTASE FROM LAMBDOID PROPHAGE"/>
    <property type="match status" value="1"/>
</dbReference>
<feature type="active site" description="O-(5'-phospho-DNA)-serine intermediate" evidence="5 6">
    <location>
        <position position="13"/>
    </location>
</feature>
<sequence length="205" mass="24100">MSEIRHYGYIRVSTKDQNEARQLEAMRDLGIMERDYFIDKKSGKNFDRPQYQALKSVIRRGDILFIKELDRLGRNAEEIKREWQDITHEIGAHIVILDMPILDTRQYHNGLEKVISSIVLELLSYMAEREREKINGRQTEGIAAAKNNGVVFGRPKQAISDDFIMVYEEWKEGSITAVEAMRRVDMKPNTFYRRVKEYEQQQQVG</sequence>
<evidence type="ECO:0000256" key="1">
    <source>
        <dbReference type="ARBA" id="ARBA00009913"/>
    </source>
</evidence>
<dbReference type="Pfam" id="PF00239">
    <property type="entry name" value="Resolvase"/>
    <property type="match status" value="1"/>
</dbReference>
<keyword evidence="2" id="KW-0229">DNA integration</keyword>
<dbReference type="PROSITE" id="PS00397">
    <property type="entry name" value="RECOMBINASES_1"/>
    <property type="match status" value="1"/>
</dbReference>
<comment type="similarity">
    <text evidence="1">Belongs to the site-specific recombinase resolvase family.</text>
</comment>
<evidence type="ECO:0000256" key="6">
    <source>
        <dbReference type="PROSITE-ProRule" id="PRU10137"/>
    </source>
</evidence>
<dbReference type="EMBL" id="JTHP01000006">
    <property type="protein sequence ID" value="KJD46700.1"/>
    <property type="molecule type" value="Genomic_DNA"/>
</dbReference>
<dbReference type="PROSITE" id="PS51736">
    <property type="entry name" value="RECOMBINASES_3"/>
    <property type="match status" value="1"/>
</dbReference>
<dbReference type="Gene3D" id="3.40.50.1390">
    <property type="entry name" value="Resolvase, N-terminal catalytic domain"/>
    <property type="match status" value="1"/>
</dbReference>
<dbReference type="RefSeq" id="WP_044645155.1">
    <property type="nucleotide sequence ID" value="NZ_JTHP01000006.1"/>
</dbReference>
<keyword evidence="3" id="KW-0238">DNA-binding</keyword>
<dbReference type="InterPro" id="IPR006118">
    <property type="entry name" value="Recombinase_CS"/>
</dbReference>
<dbReference type="Proteomes" id="UP000032534">
    <property type="component" value="Unassembled WGS sequence"/>
</dbReference>
<dbReference type="AlphaFoldDB" id="A0A0D7X5N3"/>
<dbReference type="GO" id="GO:0003677">
    <property type="term" value="F:DNA binding"/>
    <property type="evidence" value="ECO:0007669"/>
    <property type="project" value="UniProtKB-KW"/>
</dbReference>
<evidence type="ECO:0000256" key="2">
    <source>
        <dbReference type="ARBA" id="ARBA00022908"/>
    </source>
</evidence>
<evidence type="ECO:0000256" key="4">
    <source>
        <dbReference type="ARBA" id="ARBA00023172"/>
    </source>
</evidence>